<name>A0AB39DBB0_9BURK</name>
<dbReference type="EMBL" id="CP158255">
    <property type="protein sequence ID" value="XDJ51430.1"/>
    <property type="molecule type" value="Genomic_DNA"/>
</dbReference>
<gene>
    <name evidence="2" type="ORF">ABRZ09_06220</name>
</gene>
<accession>A0AB39DBB0</accession>
<feature type="domain" description="Surface lipoprotein assembly modifier C-terminal" evidence="1">
    <location>
        <begin position="179"/>
        <end position="456"/>
    </location>
</feature>
<organism evidence="2">
    <name type="scientific">Castellaniella ginsengisoli</name>
    <dbReference type="NCBI Taxonomy" id="546114"/>
    <lineage>
        <taxon>Bacteria</taxon>
        <taxon>Pseudomonadati</taxon>
        <taxon>Pseudomonadota</taxon>
        <taxon>Betaproteobacteria</taxon>
        <taxon>Burkholderiales</taxon>
        <taxon>Alcaligenaceae</taxon>
        <taxon>Castellaniella</taxon>
    </lineage>
</organism>
<evidence type="ECO:0000313" key="2">
    <source>
        <dbReference type="EMBL" id="XDJ51430.1"/>
    </source>
</evidence>
<sequence>MRHRAGMPWWISQGYGLLARAVTACVAVLALASISQAAGGPDAARIIGQGAEQLRAGQGAQAYRDLLPHVAWLAGRPDFDQVFGQAALVADQPTQAAFAFERCLAVNPRDGLCRLGMLRAHMMLAEVQAARNEIDIIAQSAPPPEVQAILDNYLHLLTGGESAGQDTRLTAYVQAGLGYDSNANTAMSEGTLALPAFGNLVFRMSPDGLRQESGFHQTQFNIRYSTPLDTRWRFMAEGTATSSQYWSAHNYDTVIADASLGLMRTEGPHRFTFKVLGQHYNLGGHGYRNMASLLGQYAYAVSDRAEVNGFAQISRMRYPDARVNDVNRYTGGVSWSQVLGNGRAVYYLSAYGGREAGVRREAPASLDYDFGGLRAGGMMLLSPRTQVEAGVGTEWRRYDGLDALFLKARRDTQYDGYLNLSYSLNRKLSIRPEYRYIYSSSNILLRDYRRHIFSVNLRYELF</sequence>
<evidence type="ECO:0000259" key="1">
    <source>
        <dbReference type="Pfam" id="PF04575"/>
    </source>
</evidence>
<keyword evidence="2" id="KW-0449">Lipoprotein</keyword>
<dbReference type="InterPro" id="IPR007655">
    <property type="entry name" value="Slam_C"/>
</dbReference>
<dbReference type="SUPFAM" id="SSF56935">
    <property type="entry name" value="Porins"/>
    <property type="match status" value="1"/>
</dbReference>
<reference evidence="2" key="1">
    <citation type="submission" date="2024-05" db="EMBL/GenBank/DDBJ databases">
        <authorList>
            <person name="Luo Y.-C."/>
            <person name="Nicholds J."/>
            <person name="Mortimer T."/>
            <person name="Maboni G."/>
        </authorList>
    </citation>
    <scope>NUCLEOTIDE SEQUENCE</scope>
    <source>
        <strain evidence="2">151108</strain>
    </source>
</reference>
<dbReference type="Pfam" id="PF04575">
    <property type="entry name" value="SlipAM"/>
    <property type="match status" value="1"/>
</dbReference>
<proteinExistence type="predicted"/>
<dbReference type="RefSeq" id="WP_368647512.1">
    <property type="nucleotide sequence ID" value="NZ_CP158255.1"/>
</dbReference>
<protein>
    <submittedName>
        <fullName evidence="2">Surface lipoprotein assembly modifier</fullName>
    </submittedName>
</protein>
<dbReference type="AlphaFoldDB" id="A0AB39DBB0"/>